<feature type="transmembrane region" description="Helical" evidence="8">
    <location>
        <begin position="73"/>
        <end position="94"/>
    </location>
</feature>
<dbReference type="GO" id="GO:0005886">
    <property type="term" value="C:plasma membrane"/>
    <property type="evidence" value="ECO:0007669"/>
    <property type="project" value="UniProtKB-SubCell"/>
</dbReference>
<comment type="subcellular location">
    <subcellularLocation>
        <location evidence="1 8">Cell membrane</location>
        <topology evidence="1 8">Multi-pass membrane protein</topology>
    </subcellularLocation>
</comment>
<dbReference type="eggNOG" id="COG0730">
    <property type="taxonomic scope" value="Bacteria"/>
</dbReference>
<dbReference type="EMBL" id="ACIS01000005">
    <property type="protein sequence ID" value="EEG08354.1"/>
    <property type="molecule type" value="Genomic_DNA"/>
</dbReference>
<dbReference type="PANTHER" id="PTHR30269">
    <property type="entry name" value="TRANSMEMBRANE PROTEIN YFCA"/>
    <property type="match status" value="1"/>
</dbReference>
<keyword evidence="7 8" id="KW-0472">Membrane</keyword>
<evidence type="ECO:0000256" key="6">
    <source>
        <dbReference type="ARBA" id="ARBA00022989"/>
    </source>
</evidence>
<sequence length="265" mass="27679" precursor="true">MHLDTLLALLATIAAGTYFQTVTGFGLGMIVMGATSGFALAPVPVAAAVVSMVTLVNSAVALRGKWHLIDWRAARAVLLGVLPSILAGVVLLNYLSSSASLLLEFLLGGAITYSGIVFALRPTQLAQRSPDRSFFVSGLFSGLFGGLFGMAGPPVIFHFYRQPMELAAVRSMLLLVFAFTSGTRTLFVASQGELSAPVWLLTGLSMLLAAFVTLLGRRYPPPVAPATMRRIAFCILLLIGVSLMLSALPALLGSGGAGTALPGRP</sequence>
<comment type="caution">
    <text evidence="9">The sequence shown here is derived from an EMBL/GenBank/DDBJ whole genome shotgun (WGS) entry which is preliminary data.</text>
</comment>
<evidence type="ECO:0000256" key="3">
    <source>
        <dbReference type="ARBA" id="ARBA00022448"/>
    </source>
</evidence>
<keyword evidence="5 8" id="KW-0812">Transmembrane</keyword>
<dbReference type="InterPro" id="IPR002781">
    <property type="entry name" value="TM_pro_TauE-like"/>
</dbReference>
<dbReference type="Proteomes" id="UP000003165">
    <property type="component" value="Unassembled WGS sequence"/>
</dbReference>
<feature type="transmembrane region" description="Helical" evidence="8">
    <location>
        <begin position="198"/>
        <end position="219"/>
    </location>
</feature>
<feature type="transmembrane region" description="Helical" evidence="8">
    <location>
        <begin position="140"/>
        <end position="160"/>
    </location>
</feature>
<dbReference type="Pfam" id="PF01925">
    <property type="entry name" value="TauE"/>
    <property type="match status" value="1"/>
</dbReference>
<evidence type="ECO:0000256" key="4">
    <source>
        <dbReference type="ARBA" id="ARBA00022475"/>
    </source>
</evidence>
<feature type="transmembrane region" description="Helical" evidence="8">
    <location>
        <begin position="101"/>
        <end position="120"/>
    </location>
</feature>
<dbReference type="InterPro" id="IPR052017">
    <property type="entry name" value="TSUP"/>
</dbReference>
<evidence type="ECO:0000256" key="7">
    <source>
        <dbReference type="ARBA" id="ARBA00023136"/>
    </source>
</evidence>
<proteinExistence type="inferred from homology"/>
<feature type="transmembrane region" description="Helical" evidence="8">
    <location>
        <begin position="231"/>
        <end position="252"/>
    </location>
</feature>
<dbReference type="PANTHER" id="PTHR30269:SF37">
    <property type="entry name" value="MEMBRANE TRANSPORTER PROTEIN"/>
    <property type="match status" value="1"/>
</dbReference>
<accession>B9Z3C7</accession>
<evidence type="ECO:0000256" key="1">
    <source>
        <dbReference type="ARBA" id="ARBA00004651"/>
    </source>
</evidence>
<evidence type="ECO:0000256" key="8">
    <source>
        <dbReference type="RuleBase" id="RU363041"/>
    </source>
</evidence>
<evidence type="ECO:0000256" key="2">
    <source>
        <dbReference type="ARBA" id="ARBA00009142"/>
    </source>
</evidence>
<evidence type="ECO:0000256" key="5">
    <source>
        <dbReference type="ARBA" id="ARBA00022692"/>
    </source>
</evidence>
<comment type="similarity">
    <text evidence="2 8">Belongs to the 4-toluene sulfonate uptake permease (TSUP) (TC 2.A.102) family.</text>
</comment>
<evidence type="ECO:0000313" key="9">
    <source>
        <dbReference type="EMBL" id="EEG08354.1"/>
    </source>
</evidence>
<keyword evidence="3" id="KW-0813">Transport</keyword>
<feature type="transmembrane region" description="Helical" evidence="8">
    <location>
        <begin position="6"/>
        <end position="31"/>
    </location>
</feature>
<name>B9Z3C7_9NEIS</name>
<protein>
    <recommendedName>
        <fullName evidence="8">Probable membrane transporter protein</fullName>
    </recommendedName>
</protein>
<gene>
    <name evidence="9" type="ORF">FuraDRAFT_1862</name>
</gene>
<evidence type="ECO:0000313" key="10">
    <source>
        <dbReference type="Proteomes" id="UP000003165"/>
    </source>
</evidence>
<feature type="transmembrane region" description="Helical" evidence="8">
    <location>
        <begin position="38"/>
        <end position="61"/>
    </location>
</feature>
<dbReference type="AlphaFoldDB" id="B9Z3C7"/>
<organism evidence="9 10">
    <name type="scientific">Pseudogulbenkiania ferrooxidans 2002</name>
    <dbReference type="NCBI Taxonomy" id="279714"/>
    <lineage>
        <taxon>Bacteria</taxon>
        <taxon>Pseudomonadati</taxon>
        <taxon>Pseudomonadota</taxon>
        <taxon>Betaproteobacteria</taxon>
        <taxon>Neisseriales</taxon>
        <taxon>Chromobacteriaceae</taxon>
        <taxon>Pseudogulbenkiania</taxon>
    </lineage>
</organism>
<reference evidence="9 10" key="1">
    <citation type="submission" date="2009-02" db="EMBL/GenBank/DDBJ databases">
        <title>Sequencing of the draft genome and assembly of Lutiella nitroferrum 2002.</title>
        <authorList>
            <consortium name="US DOE Joint Genome Institute (JGI-PGF)"/>
            <person name="Lucas S."/>
            <person name="Copeland A."/>
            <person name="Lapidus A."/>
            <person name="Glavina del Rio T."/>
            <person name="Tice H."/>
            <person name="Bruce D."/>
            <person name="Goodwin L."/>
            <person name="Pitluck S."/>
            <person name="Larimer F."/>
            <person name="Land M.L."/>
            <person name="Hauser L."/>
            <person name="Coates J.D."/>
        </authorList>
    </citation>
    <scope>NUCLEOTIDE SEQUENCE [LARGE SCALE GENOMIC DNA]</scope>
    <source>
        <strain evidence="9 10">2002</strain>
    </source>
</reference>
<keyword evidence="10" id="KW-1185">Reference proteome</keyword>
<feature type="transmembrane region" description="Helical" evidence="8">
    <location>
        <begin position="172"/>
        <end position="192"/>
    </location>
</feature>
<keyword evidence="6 8" id="KW-1133">Transmembrane helix</keyword>
<keyword evidence="4 8" id="KW-1003">Cell membrane</keyword>
<dbReference type="RefSeq" id="WP_008953882.1">
    <property type="nucleotide sequence ID" value="NZ_ACIS01000005.1"/>
</dbReference>